<name>A0ABQ0U7D6_9GAMM</name>
<dbReference type="EMBL" id="BJUS01000042">
    <property type="protein sequence ID" value="GEK74355.1"/>
    <property type="molecule type" value="Genomic_DNA"/>
</dbReference>
<comment type="caution">
    <text evidence="1">The sequence shown here is derived from an EMBL/GenBank/DDBJ whole genome shotgun (WGS) entry which is preliminary data.</text>
</comment>
<keyword evidence="2" id="KW-1185">Reference proteome</keyword>
<reference evidence="1 2" key="1">
    <citation type="submission" date="2019-07" db="EMBL/GenBank/DDBJ databases">
        <title>Whole genome shotgun sequence of Halomonas halophila NBRC 102604.</title>
        <authorList>
            <person name="Hosoyama A."/>
            <person name="Uohara A."/>
            <person name="Ohji S."/>
            <person name="Ichikawa N."/>
        </authorList>
    </citation>
    <scope>NUCLEOTIDE SEQUENCE [LARGE SCALE GENOMIC DNA]</scope>
    <source>
        <strain evidence="1 2">NBRC 102604</strain>
    </source>
</reference>
<proteinExistence type="predicted"/>
<accession>A0ABQ0U7D6</accession>
<sequence>MPRRRYSKAGSPSRSKSSTFPRIRLEVQRLIDHQGKHHPIVIDPVTAEHAPQIDRPQPYEHIAQILRILAHDDILLAFPRAGIIATHAIT</sequence>
<evidence type="ECO:0000313" key="1">
    <source>
        <dbReference type="EMBL" id="GEK74355.1"/>
    </source>
</evidence>
<organism evidence="1 2">
    <name type="scientific">Halomonas halophila</name>
    <dbReference type="NCBI Taxonomy" id="29573"/>
    <lineage>
        <taxon>Bacteria</taxon>
        <taxon>Pseudomonadati</taxon>
        <taxon>Pseudomonadota</taxon>
        <taxon>Gammaproteobacteria</taxon>
        <taxon>Oceanospirillales</taxon>
        <taxon>Halomonadaceae</taxon>
        <taxon>Halomonas</taxon>
    </lineage>
</organism>
<protein>
    <submittedName>
        <fullName evidence="1">Uncharacterized protein</fullName>
    </submittedName>
</protein>
<gene>
    <name evidence="1" type="ORF">HHA04nite_28990</name>
</gene>
<dbReference type="Proteomes" id="UP000321121">
    <property type="component" value="Unassembled WGS sequence"/>
</dbReference>
<evidence type="ECO:0000313" key="2">
    <source>
        <dbReference type="Proteomes" id="UP000321121"/>
    </source>
</evidence>